<feature type="transmembrane region" description="Helical" evidence="17">
    <location>
        <begin position="286"/>
        <end position="310"/>
    </location>
</feature>
<keyword evidence="8" id="KW-0547">Nucleotide-binding</keyword>
<evidence type="ECO:0000256" key="12">
    <source>
        <dbReference type="ARBA" id="ARBA00022998"/>
    </source>
</evidence>
<dbReference type="PANTHER" id="PTHR45627:SF8">
    <property type="entry name" value="ADENYLATE CYCLASE TYPE 9"/>
    <property type="match status" value="1"/>
</dbReference>
<feature type="compositionally biased region" description="Polar residues" evidence="16">
    <location>
        <begin position="726"/>
        <end position="737"/>
    </location>
</feature>
<evidence type="ECO:0000256" key="11">
    <source>
        <dbReference type="ARBA" id="ARBA00022989"/>
    </source>
</evidence>
<proteinExistence type="inferred from homology"/>
<feature type="transmembrane region" description="Helical" evidence="17">
    <location>
        <begin position="251"/>
        <end position="274"/>
    </location>
</feature>
<dbReference type="PANTHER" id="PTHR45627">
    <property type="entry name" value="ADENYLATE CYCLASE TYPE 1"/>
    <property type="match status" value="1"/>
</dbReference>
<evidence type="ECO:0000259" key="18">
    <source>
        <dbReference type="PROSITE" id="PS50125"/>
    </source>
</evidence>
<feature type="compositionally biased region" description="Low complexity" evidence="16">
    <location>
        <begin position="766"/>
        <end position="787"/>
    </location>
</feature>
<name>A0AAN8LIU5_9TELE</name>
<organism evidence="19 20">
    <name type="scientific">Coregonus suidteri</name>
    <dbReference type="NCBI Taxonomy" id="861788"/>
    <lineage>
        <taxon>Eukaryota</taxon>
        <taxon>Metazoa</taxon>
        <taxon>Chordata</taxon>
        <taxon>Craniata</taxon>
        <taxon>Vertebrata</taxon>
        <taxon>Euteleostomi</taxon>
        <taxon>Actinopterygii</taxon>
        <taxon>Neopterygii</taxon>
        <taxon>Teleostei</taxon>
        <taxon>Protacanthopterygii</taxon>
        <taxon>Salmoniformes</taxon>
        <taxon>Salmonidae</taxon>
        <taxon>Coregoninae</taxon>
        <taxon>Coregonus</taxon>
    </lineage>
</organism>
<evidence type="ECO:0000256" key="5">
    <source>
        <dbReference type="ARBA" id="ARBA00012201"/>
    </source>
</evidence>
<feature type="transmembrane region" description="Helical" evidence="17">
    <location>
        <begin position="382"/>
        <end position="402"/>
    </location>
</feature>
<feature type="compositionally biased region" description="Basic and acidic residues" evidence="16">
    <location>
        <begin position="98"/>
        <end position="111"/>
    </location>
</feature>
<evidence type="ECO:0000313" key="19">
    <source>
        <dbReference type="EMBL" id="KAK6312300.1"/>
    </source>
</evidence>
<dbReference type="Proteomes" id="UP001356427">
    <property type="component" value="Unassembled WGS sequence"/>
</dbReference>
<feature type="compositionally biased region" description="Basic and acidic residues" evidence="16">
    <location>
        <begin position="788"/>
        <end position="800"/>
    </location>
</feature>
<evidence type="ECO:0000256" key="1">
    <source>
        <dbReference type="ARBA" id="ARBA00001593"/>
    </source>
</evidence>
<evidence type="ECO:0000313" key="20">
    <source>
        <dbReference type="Proteomes" id="UP001356427"/>
    </source>
</evidence>
<evidence type="ECO:0000256" key="13">
    <source>
        <dbReference type="ARBA" id="ARBA00023136"/>
    </source>
</evidence>
<dbReference type="InterPro" id="IPR001054">
    <property type="entry name" value="A/G_cyclase"/>
</dbReference>
<feature type="region of interest" description="Disordered" evidence="16">
    <location>
        <begin position="96"/>
        <end position="155"/>
    </location>
</feature>
<evidence type="ECO:0000256" key="15">
    <source>
        <dbReference type="RuleBase" id="RU000405"/>
    </source>
</evidence>
<comment type="caution">
    <text evidence="19">The sequence shown here is derived from an EMBL/GenBank/DDBJ whole genome shotgun (WGS) entry which is preliminary data.</text>
</comment>
<dbReference type="GO" id="GO:0005524">
    <property type="term" value="F:ATP binding"/>
    <property type="evidence" value="ECO:0007669"/>
    <property type="project" value="UniProtKB-KW"/>
</dbReference>
<keyword evidence="12" id="KW-0115">cAMP biosynthesis</keyword>
<evidence type="ECO:0000256" key="10">
    <source>
        <dbReference type="ARBA" id="ARBA00022842"/>
    </source>
</evidence>
<feature type="compositionally biased region" description="Polar residues" evidence="16">
    <location>
        <begin position="143"/>
        <end position="152"/>
    </location>
</feature>
<comment type="catalytic activity">
    <reaction evidence="1">
        <text>ATP = 3',5'-cyclic AMP + diphosphate</text>
        <dbReference type="Rhea" id="RHEA:15389"/>
        <dbReference type="ChEBI" id="CHEBI:30616"/>
        <dbReference type="ChEBI" id="CHEBI:33019"/>
        <dbReference type="ChEBI" id="CHEBI:58165"/>
        <dbReference type="EC" id="4.6.1.1"/>
    </reaction>
</comment>
<dbReference type="Gene3D" id="3.30.70.1230">
    <property type="entry name" value="Nucleotide cyclase"/>
    <property type="match status" value="1"/>
</dbReference>
<evidence type="ECO:0000256" key="9">
    <source>
        <dbReference type="ARBA" id="ARBA00022840"/>
    </source>
</evidence>
<dbReference type="Pfam" id="PF00211">
    <property type="entry name" value="Guanylate_cyc"/>
    <property type="match status" value="1"/>
</dbReference>
<keyword evidence="11 17" id="KW-1133">Transmembrane helix</keyword>
<feature type="region of interest" description="Disordered" evidence="16">
    <location>
        <begin position="720"/>
        <end position="812"/>
    </location>
</feature>
<evidence type="ECO:0000256" key="3">
    <source>
        <dbReference type="ARBA" id="ARBA00001946"/>
    </source>
</evidence>
<feature type="domain" description="Guanylate cyclase" evidence="18">
    <location>
        <begin position="499"/>
        <end position="633"/>
    </location>
</feature>
<keyword evidence="20" id="KW-1185">Reference proteome</keyword>
<evidence type="ECO:0000256" key="6">
    <source>
        <dbReference type="ARBA" id="ARBA00022692"/>
    </source>
</evidence>
<dbReference type="GO" id="GO:0035556">
    <property type="term" value="P:intracellular signal transduction"/>
    <property type="evidence" value="ECO:0007669"/>
    <property type="project" value="InterPro"/>
</dbReference>
<comment type="cofactor">
    <cofactor evidence="3">
        <name>Mg(2+)</name>
        <dbReference type="ChEBI" id="CHEBI:18420"/>
    </cofactor>
</comment>
<dbReference type="InterPro" id="IPR029787">
    <property type="entry name" value="Nucleotide_cyclase"/>
</dbReference>
<keyword evidence="13 17" id="KW-0472">Membrane</keyword>
<dbReference type="AlphaFoldDB" id="A0AAN8LIU5"/>
<sequence length="812" mass="89060">MPVAIEGLKTYLISGRKVEPCHCSCSQLRLAGLEPGGDTRCPTPRAHTPDGPPRAPSACGLPQEGAPDRAKSPCLSCSVAVVPEEDQVLEEGMVQNGCHDDHTTNRSKDTSSLKCPSQAPVGPVGRSPKALNGLLSPRLEDPLTNSQTSLSEMLQEKEKKWGGGAMGMGMDHSALIPLRSKNFRERSDAHFVDVIKEDSLMKDYFFKPPINKLSHTFLDRTLESAYRTSYQEEVETQAAVQTFASPTFSSFLDMVLCCSVFLALSLACLLRPLLSLPKAPLPAPALALAAVAALLEALAMVLSIRMAFYLDSVMSCTRTLLRAISGWVPRHLIGAVLVSLPTVSVFSHVTCDMHLSIQFTMLTCCAVIIAIIQYCNFCQLSCWMRSAMATVVGMVLLVLLFSPPCSSANSMLFWSGDATNNSNHSSVVHGQPEPAADPVPRPQDLLGPEVGVAFFLLLLLVWFLNREFEVSYRLHYHGNVEADQHRIKIQNMRDQADCIVNFSEFYEESYEGGKECYRVLNELIGDFDELLREPPFNNIEKIKTIGATYMAAAGLNAQQCAEAPHPHGHLRALFDFALEMMRVVDDFNKNMLGFKFKLRIGFNHGPLTAGVIGTTKLLYDIWGDTVNIASRMDTTGVECRVQVSEESYCALSAMDYNFDYRGTVNVKGKGQMKTFLFPKSADSGAPVPQYLLSVSPEIRVQVDGSIGRSPTDELSNMVPSSMAGVPSTTSPSHSPRVSTGLLRPERGMVEAGDRPDSREQYYCSPTTTETITARRSSSSSSYNATATESRKEVKKEKVEKDDDDIIGELTKL</sequence>
<keyword evidence="6 17" id="KW-0812">Transmembrane</keyword>
<feature type="transmembrane region" description="Helical" evidence="17">
    <location>
        <begin position="355"/>
        <end position="375"/>
    </location>
</feature>
<evidence type="ECO:0000256" key="8">
    <source>
        <dbReference type="ARBA" id="ARBA00022741"/>
    </source>
</evidence>
<evidence type="ECO:0000256" key="14">
    <source>
        <dbReference type="ARBA" id="ARBA00023239"/>
    </source>
</evidence>
<comment type="cofactor">
    <cofactor evidence="2">
        <name>Mn(2+)</name>
        <dbReference type="ChEBI" id="CHEBI:29035"/>
    </cofactor>
</comment>
<feature type="transmembrane region" description="Helical" evidence="17">
    <location>
        <begin position="331"/>
        <end position="349"/>
    </location>
</feature>
<feature type="region of interest" description="Disordered" evidence="16">
    <location>
        <begin position="34"/>
        <end position="65"/>
    </location>
</feature>
<comment type="subcellular location">
    <subcellularLocation>
        <location evidence="4">Membrane</location>
        <topology evidence="4">Multi-pass membrane protein</topology>
    </subcellularLocation>
</comment>
<dbReference type="PROSITE" id="PS50125">
    <property type="entry name" value="GUANYLATE_CYCLASE_2"/>
    <property type="match status" value="1"/>
</dbReference>
<dbReference type="EC" id="4.6.1.1" evidence="5"/>
<accession>A0AAN8LIU5</accession>
<dbReference type="CDD" id="cd07302">
    <property type="entry name" value="CHD"/>
    <property type="match status" value="1"/>
</dbReference>
<comment type="similarity">
    <text evidence="15">Belongs to the adenylyl cyclase class-4/guanylyl cyclase family.</text>
</comment>
<keyword evidence="7" id="KW-0479">Metal-binding</keyword>
<dbReference type="GO" id="GO:0006171">
    <property type="term" value="P:cAMP biosynthetic process"/>
    <property type="evidence" value="ECO:0007669"/>
    <property type="project" value="UniProtKB-KW"/>
</dbReference>
<evidence type="ECO:0000256" key="17">
    <source>
        <dbReference type="SAM" id="Phobius"/>
    </source>
</evidence>
<dbReference type="EMBL" id="JAGTTL010000015">
    <property type="protein sequence ID" value="KAK6312300.1"/>
    <property type="molecule type" value="Genomic_DNA"/>
</dbReference>
<keyword evidence="9" id="KW-0067">ATP-binding</keyword>
<evidence type="ECO:0000256" key="4">
    <source>
        <dbReference type="ARBA" id="ARBA00004141"/>
    </source>
</evidence>
<feature type="compositionally biased region" description="Basic and acidic residues" evidence="16">
    <location>
        <begin position="743"/>
        <end position="759"/>
    </location>
</feature>
<dbReference type="SUPFAM" id="SSF55073">
    <property type="entry name" value="Nucleotide cyclase"/>
    <property type="match status" value="1"/>
</dbReference>
<evidence type="ECO:0000256" key="16">
    <source>
        <dbReference type="SAM" id="MobiDB-lite"/>
    </source>
</evidence>
<gene>
    <name evidence="19" type="ORF">J4Q44_G00179640</name>
</gene>
<evidence type="ECO:0000256" key="7">
    <source>
        <dbReference type="ARBA" id="ARBA00022723"/>
    </source>
</evidence>
<dbReference type="FunFam" id="3.30.70.1230:FF:000008">
    <property type="entry name" value="Adenylate cyclase type 9"/>
    <property type="match status" value="1"/>
</dbReference>
<reference evidence="19 20" key="1">
    <citation type="submission" date="2021-04" db="EMBL/GenBank/DDBJ databases">
        <authorList>
            <person name="De Guttry C."/>
            <person name="Zahm M."/>
            <person name="Klopp C."/>
            <person name="Cabau C."/>
            <person name="Louis A."/>
            <person name="Berthelot C."/>
            <person name="Parey E."/>
            <person name="Roest Crollius H."/>
            <person name="Montfort J."/>
            <person name="Robinson-Rechavi M."/>
            <person name="Bucao C."/>
            <person name="Bouchez O."/>
            <person name="Gislard M."/>
            <person name="Lluch J."/>
            <person name="Milhes M."/>
            <person name="Lampietro C."/>
            <person name="Lopez Roques C."/>
            <person name="Donnadieu C."/>
            <person name="Braasch I."/>
            <person name="Desvignes T."/>
            <person name="Postlethwait J."/>
            <person name="Bobe J."/>
            <person name="Wedekind C."/>
            <person name="Guiguen Y."/>
        </authorList>
    </citation>
    <scope>NUCLEOTIDE SEQUENCE [LARGE SCALE GENOMIC DNA]</scope>
    <source>
        <strain evidence="19">Cs_M1</strain>
        <tissue evidence="19">Blood</tissue>
    </source>
</reference>
<dbReference type="GO" id="GO:0004016">
    <property type="term" value="F:adenylate cyclase activity"/>
    <property type="evidence" value="ECO:0007669"/>
    <property type="project" value="UniProtKB-EC"/>
</dbReference>
<keyword evidence="14 15" id="KW-0456">Lyase</keyword>
<dbReference type="GO" id="GO:0046872">
    <property type="term" value="F:metal ion binding"/>
    <property type="evidence" value="ECO:0007669"/>
    <property type="project" value="UniProtKB-KW"/>
</dbReference>
<dbReference type="GO" id="GO:0005886">
    <property type="term" value="C:plasma membrane"/>
    <property type="evidence" value="ECO:0007669"/>
    <property type="project" value="TreeGrafter"/>
</dbReference>
<dbReference type="SMART" id="SM00044">
    <property type="entry name" value="CYCc"/>
    <property type="match status" value="1"/>
</dbReference>
<evidence type="ECO:0000256" key="2">
    <source>
        <dbReference type="ARBA" id="ARBA00001936"/>
    </source>
</evidence>
<dbReference type="PROSITE" id="PS00452">
    <property type="entry name" value="GUANYLATE_CYCLASE_1"/>
    <property type="match status" value="1"/>
</dbReference>
<keyword evidence="10" id="KW-0460">Magnesium</keyword>
<dbReference type="GO" id="GO:0007189">
    <property type="term" value="P:adenylate cyclase-activating G protein-coupled receptor signaling pathway"/>
    <property type="evidence" value="ECO:0007669"/>
    <property type="project" value="TreeGrafter"/>
</dbReference>
<feature type="transmembrane region" description="Helical" evidence="17">
    <location>
        <begin position="445"/>
        <end position="464"/>
    </location>
</feature>
<dbReference type="InterPro" id="IPR018297">
    <property type="entry name" value="A/G_cyclase_CS"/>
</dbReference>
<protein>
    <recommendedName>
        <fullName evidence="5">adenylate cyclase</fullName>
        <ecNumber evidence="5">4.6.1.1</ecNumber>
    </recommendedName>
</protein>